<dbReference type="EMBL" id="BQNB010011476">
    <property type="protein sequence ID" value="GJS91063.1"/>
    <property type="molecule type" value="Genomic_DNA"/>
</dbReference>
<evidence type="ECO:0000313" key="2">
    <source>
        <dbReference type="Proteomes" id="UP001151760"/>
    </source>
</evidence>
<reference evidence="1" key="2">
    <citation type="submission" date="2022-01" db="EMBL/GenBank/DDBJ databases">
        <authorList>
            <person name="Yamashiro T."/>
            <person name="Shiraishi A."/>
            <person name="Satake H."/>
            <person name="Nakayama K."/>
        </authorList>
    </citation>
    <scope>NUCLEOTIDE SEQUENCE</scope>
</reference>
<evidence type="ECO:0008006" key="3">
    <source>
        <dbReference type="Google" id="ProtNLM"/>
    </source>
</evidence>
<sequence length="254" mass="30044">MRDTTLLRNMLSGELLTGVLNDNDSMDSLKFEEKIRSSTSSKKMFTRRVVILKRVEDLQLGVESYQKKLNITRPETFMSDISKRTPYTAYNNPQDIIYLDKYKRNRLMYSDELYKFCDVTLTSVRTVLHDITSNPMMGYLPKRRWSNLDRKRSRIMIKAIDRQLFERRLMRNLEKFVGGRDYGEDLRLLERTYFILLHFSRHGPNDAMRNPPQPLKVIKTLVSNLTDITLISIDFLTTRLLILKRRQSAPTSNY</sequence>
<evidence type="ECO:0000313" key="1">
    <source>
        <dbReference type="EMBL" id="GJS91063.1"/>
    </source>
</evidence>
<keyword evidence="2" id="KW-1185">Reference proteome</keyword>
<dbReference type="Proteomes" id="UP001151760">
    <property type="component" value="Unassembled WGS sequence"/>
</dbReference>
<comment type="caution">
    <text evidence="1">The sequence shown here is derived from an EMBL/GenBank/DDBJ whole genome shotgun (WGS) entry which is preliminary data.</text>
</comment>
<organism evidence="1 2">
    <name type="scientific">Tanacetum coccineum</name>
    <dbReference type="NCBI Taxonomy" id="301880"/>
    <lineage>
        <taxon>Eukaryota</taxon>
        <taxon>Viridiplantae</taxon>
        <taxon>Streptophyta</taxon>
        <taxon>Embryophyta</taxon>
        <taxon>Tracheophyta</taxon>
        <taxon>Spermatophyta</taxon>
        <taxon>Magnoliopsida</taxon>
        <taxon>eudicotyledons</taxon>
        <taxon>Gunneridae</taxon>
        <taxon>Pentapetalae</taxon>
        <taxon>asterids</taxon>
        <taxon>campanulids</taxon>
        <taxon>Asterales</taxon>
        <taxon>Asteraceae</taxon>
        <taxon>Asteroideae</taxon>
        <taxon>Anthemideae</taxon>
        <taxon>Anthemidinae</taxon>
        <taxon>Tanacetum</taxon>
    </lineage>
</organism>
<name>A0ABQ4ZLF9_9ASTR</name>
<proteinExistence type="predicted"/>
<protein>
    <recommendedName>
        <fullName evidence="3">Ribosomal protein S4</fullName>
    </recommendedName>
</protein>
<gene>
    <name evidence="1" type="ORF">Tco_0773699</name>
</gene>
<accession>A0ABQ4ZLF9</accession>
<reference evidence="1" key="1">
    <citation type="journal article" date="2022" name="Int. J. Mol. Sci.">
        <title>Draft Genome of Tanacetum Coccineum: Genomic Comparison of Closely Related Tanacetum-Family Plants.</title>
        <authorList>
            <person name="Yamashiro T."/>
            <person name="Shiraishi A."/>
            <person name="Nakayama K."/>
            <person name="Satake H."/>
        </authorList>
    </citation>
    <scope>NUCLEOTIDE SEQUENCE</scope>
</reference>